<keyword evidence="2" id="KW-0479">Metal-binding</keyword>
<sequence>MMVSAALLMLGALTAVLAPRLLARAEWPEREPVVALWAWQCVVGAVLLCFALSMLLSAAAAWFAVRGPLFAAAPHGVVHAYGLGGPQEGGPWAAVTALALAGGALWTGAMLTREVIRARARTRAQGAELRFRAPLLPGEEPDGARLVVLEGPRPDAWWQPGARPQLVVTTAALDRLKGSQLDAVLAHEQGHVAARHDWLLHCSRALAGGFPQVPVFAAFEAEMYRLVELAADDVASRRFGRLTTALALVGLNEDRGVFGTSPAPQAHVSQRVRRLLAAAPRLSAGRRLRLTALATLVPAVPLMVAFVPGLSALA</sequence>
<dbReference type="Gene3D" id="3.30.2010.10">
    <property type="entry name" value="Metalloproteases ('zincins'), catalytic domain"/>
    <property type="match status" value="1"/>
</dbReference>
<keyword evidence="7" id="KW-1133">Transmembrane helix</keyword>
<dbReference type="Proteomes" id="UP001432075">
    <property type="component" value="Chromosome"/>
</dbReference>
<feature type="transmembrane region" description="Helical" evidence="7">
    <location>
        <begin position="90"/>
        <end position="111"/>
    </location>
</feature>
<dbReference type="PANTHER" id="PTHR34978:SF3">
    <property type="entry name" value="SLR0241 PROTEIN"/>
    <property type="match status" value="1"/>
</dbReference>
<reference evidence="9" key="1">
    <citation type="submission" date="2022-10" db="EMBL/GenBank/DDBJ databases">
        <title>The complete genomes of actinobacterial strains from the NBC collection.</title>
        <authorList>
            <person name="Joergensen T.S."/>
            <person name="Alvarez Arevalo M."/>
            <person name="Sterndorff E.B."/>
            <person name="Faurdal D."/>
            <person name="Vuksanovic O."/>
            <person name="Mourched A.-S."/>
            <person name="Charusanti P."/>
            <person name="Shaw S."/>
            <person name="Blin K."/>
            <person name="Weber T."/>
        </authorList>
    </citation>
    <scope>NUCLEOTIDE SEQUENCE</scope>
    <source>
        <strain evidence="9">NBC_00283</strain>
    </source>
</reference>
<dbReference type="Pfam" id="PF01435">
    <property type="entry name" value="Peptidase_M48"/>
    <property type="match status" value="1"/>
</dbReference>
<dbReference type="RefSeq" id="WP_328776878.1">
    <property type="nucleotide sequence ID" value="NZ_CP108057.1"/>
</dbReference>
<dbReference type="InterPro" id="IPR052173">
    <property type="entry name" value="Beta-lactam_resp_regulator"/>
</dbReference>
<feature type="domain" description="Peptidase M48" evidence="8">
    <location>
        <begin position="146"/>
        <end position="198"/>
    </location>
</feature>
<dbReference type="CDD" id="cd07326">
    <property type="entry name" value="M56_BlaR1_MecR1_like"/>
    <property type="match status" value="1"/>
</dbReference>
<evidence type="ECO:0000256" key="1">
    <source>
        <dbReference type="ARBA" id="ARBA00022670"/>
    </source>
</evidence>
<dbReference type="InterPro" id="IPR001915">
    <property type="entry name" value="Peptidase_M48"/>
</dbReference>
<evidence type="ECO:0000256" key="2">
    <source>
        <dbReference type="ARBA" id="ARBA00022723"/>
    </source>
</evidence>
<evidence type="ECO:0000259" key="8">
    <source>
        <dbReference type="Pfam" id="PF01435"/>
    </source>
</evidence>
<evidence type="ECO:0000256" key="3">
    <source>
        <dbReference type="ARBA" id="ARBA00022801"/>
    </source>
</evidence>
<evidence type="ECO:0000256" key="4">
    <source>
        <dbReference type="ARBA" id="ARBA00022833"/>
    </source>
</evidence>
<feature type="transmembrane region" description="Helical" evidence="7">
    <location>
        <begin position="34"/>
        <end position="56"/>
    </location>
</feature>
<gene>
    <name evidence="9" type="ORF">OHU17_30145</name>
</gene>
<accession>A0ABZ1RSR2</accession>
<keyword evidence="1 6" id="KW-0645">Protease</keyword>
<proteinExistence type="inferred from homology"/>
<evidence type="ECO:0000313" key="9">
    <source>
        <dbReference type="EMBL" id="WUO49751.1"/>
    </source>
</evidence>
<protein>
    <submittedName>
        <fullName evidence="9">M56 family metallopeptidase</fullName>
    </submittedName>
</protein>
<evidence type="ECO:0000313" key="10">
    <source>
        <dbReference type="Proteomes" id="UP001432075"/>
    </source>
</evidence>
<keyword evidence="7" id="KW-0472">Membrane</keyword>
<comment type="cofactor">
    <cofactor evidence="6">
        <name>Zn(2+)</name>
        <dbReference type="ChEBI" id="CHEBI:29105"/>
    </cofactor>
    <text evidence="6">Binds 1 zinc ion per subunit.</text>
</comment>
<feature type="transmembrane region" description="Helical" evidence="7">
    <location>
        <begin position="290"/>
        <end position="313"/>
    </location>
</feature>
<evidence type="ECO:0000256" key="5">
    <source>
        <dbReference type="ARBA" id="ARBA00023049"/>
    </source>
</evidence>
<keyword evidence="7" id="KW-0812">Transmembrane</keyword>
<comment type="similarity">
    <text evidence="6">Belongs to the peptidase M48 family.</text>
</comment>
<keyword evidence="3 6" id="KW-0378">Hydrolase</keyword>
<organism evidence="9 10">
    <name type="scientific">Streptomyces goshikiensis</name>
    <dbReference type="NCBI Taxonomy" id="1942"/>
    <lineage>
        <taxon>Bacteria</taxon>
        <taxon>Bacillati</taxon>
        <taxon>Actinomycetota</taxon>
        <taxon>Actinomycetes</taxon>
        <taxon>Kitasatosporales</taxon>
        <taxon>Streptomycetaceae</taxon>
        <taxon>Streptomyces</taxon>
    </lineage>
</organism>
<evidence type="ECO:0000256" key="7">
    <source>
        <dbReference type="SAM" id="Phobius"/>
    </source>
</evidence>
<evidence type="ECO:0000256" key="6">
    <source>
        <dbReference type="RuleBase" id="RU003983"/>
    </source>
</evidence>
<keyword evidence="5 6" id="KW-0482">Metalloprotease</keyword>
<name>A0ABZ1RSR2_9ACTN</name>
<dbReference type="EMBL" id="CP108057">
    <property type="protein sequence ID" value="WUO49751.1"/>
    <property type="molecule type" value="Genomic_DNA"/>
</dbReference>
<keyword evidence="10" id="KW-1185">Reference proteome</keyword>
<dbReference type="PANTHER" id="PTHR34978">
    <property type="entry name" value="POSSIBLE SENSOR-TRANSDUCER PROTEIN BLAR"/>
    <property type="match status" value="1"/>
</dbReference>
<keyword evidence="4 6" id="KW-0862">Zinc</keyword>